<reference evidence="1" key="1">
    <citation type="submission" date="2021-06" db="EMBL/GenBank/DDBJ databases">
        <title>Parelaphostrongylus tenuis whole genome reference sequence.</title>
        <authorList>
            <person name="Garwood T.J."/>
            <person name="Larsen P.A."/>
            <person name="Fountain-Jones N.M."/>
            <person name="Garbe J.R."/>
            <person name="Macchietto M.G."/>
            <person name="Kania S.A."/>
            <person name="Gerhold R.W."/>
            <person name="Richards J.E."/>
            <person name="Wolf T.M."/>
        </authorList>
    </citation>
    <scope>NUCLEOTIDE SEQUENCE</scope>
    <source>
        <strain evidence="1">MNPRO001-30</strain>
        <tissue evidence="1">Meninges</tissue>
    </source>
</reference>
<dbReference type="Proteomes" id="UP001196413">
    <property type="component" value="Unassembled WGS sequence"/>
</dbReference>
<accession>A0AAD5M9W7</accession>
<organism evidence="1 2">
    <name type="scientific">Parelaphostrongylus tenuis</name>
    <name type="common">Meningeal worm</name>
    <dbReference type="NCBI Taxonomy" id="148309"/>
    <lineage>
        <taxon>Eukaryota</taxon>
        <taxon>Metazoa</taxon>
        <taxon>Ecdysozoa</taxon>
        <taxon>Nematoda</taxon>
        <taxon>Chromadorea</taxon>
        <taxon>Rhabditida</taxon>
        <taxon>Rhabditina</taxon>
        <taxon>Rhabditomorpha</taxon>
        <taxon>Strongyloidea</taxon>
        <taxon>Metastrongylidae</taxon>
        <taxon>Parelaphostrongylus</taxon>
    </lineage>
</organism>
<proteinExistence type="predicted"/>
<keyword evidence="2" id="KW-1185">Reference proteome</keyword>
<dbReference type="EMBL" id="JAHQIW010002173">
    <property type="protein sequence ID" value="KAJ1354720.1"/>
    <property type="molecule type" value="Genomic_DNA"/>
</dbReference>
<protein>
    <submittedName>
        <fullName evidence="1">Uncharacterized protein</fullName>
    </submittedName>
</protein>
<comment type="caution">
    <text evidence="1">The sequence shown here is derived from an EMBL/GenBank/DDBJ whole genome shotgun (WGS) entry which is preliminary data.</text>
</comment>
<dbReference type="AlphaFoldDB" id="A0AAD5M9W7"/>
<name>A0AAD5M9W7_PARTN</name>
<evidence type="ECO:0000313" key="2">
    <source>
        <dbReference type="Proteomes" id="UP001196413"/>
    </source>
</evidence>
<evidence type="ECO:0000313" key="1">
    <source>
        <dbReference type="EMBL" id="KAJ1354720.1"/>
    </source>
</evidence>
<gene>
    <name evidence="1" type="ORF">KIN20_011729</name>
</gene>
<sequence length="68" mass="7481">MDVRTPTMIVLPWNGATLPKEPQSSSGANGSREMVWSAERIFQSSTTHDWSTPIKCLSDNFAGEHVCS</sequence>